<feature type="transmembrane region" description="Helical" evidence="7">
    <location>
        <begin position="351"/>
        <end position="368"/>
    </location>
</feature>
<evidence type="ECO:0000256" key="3">
    <source>
        <dbReference type="ARBA" id="ARBA00022475"/>
    </source>
</evidence>
<evidence type="ECO:0000256" key="2">
    <source>
        <dbReference type="ARBA" id="ARBA00022448"/>
    </source>
</evidence>
<dbReference type="InterPro" id="IPR036259">
    <property type="entry name" value="MFS_trans_sf"/>
</dbReference>
<dbReference type="InterPro" id="IPR050171">
    <property type="entry name" value="MFS_Transporters"/>
</dbReference>
<dbReference type="Pfam" id="PF07690">
    <property type="entry name" value="MFS_1"/>
    <property type="match status" value="1"/>
</dbReference>
<dbReference type="GO" id="GO:0005886">
    <property type="term" value="C:plasma membrane"/>
    <property type="evidence" value="ECO:0007669"/>
    <property type="project" value="UniProtKB-SubCell"/>
</dbReference>
<dbReference type="PANTHER" id="PTHR23517">
    <property type="entry name" value="RESISTANCE PROTEIN MDTM, PUTATIVE-RELATED-RELATED"/>
    <property type="match status" value="1"/>
</dbReference>
<feature type="transmembrane region" description="Helical" evidence="7">
    <location>
        <begin position="313"/>
        <end position="339"/>
    </location>
</feature>
<keyword evidence="5 7" id="KW-1133">Transmembrane helix</keyword>
<feature type="transmembrane region" description="Helical" evidence="7">
    <location>
        <begin position="225"/>
        <end position="244"/>
    </location>
</feature>
<evidence type="ECO:0000256" key="4">
    <source>
        <dbReference type="ARBA" id="ARBA00022692"/>
    </source>
</evidence>
<dbReference type="GO" id="GO:0022857">
    <property type="term" value="F:transmembrane transporter activity"/>
    <property type="evidence" value="ECO:0007669"/>
    <property type="project" value="InterPro"/>
</dbReference>
<feature type="transmembrane region" description="Helical" evidence="7">
    <location>
        <begin position="171"/>
        <end position="195"/>
    </location>
</feature>
<dbReference type="EMBL" id="CP024047">
    <property type="protein sequence ID" value="AXR78509.1"/>
    <property type="molecule type" value="Genomic_DNA"/>
</dbReference>
<feature type="domain" description="Major facilitator superfamily (MFS) profile" evidence="8">
    <location>
        <begin position="21"/>
        <end position="403"/>
    </location>
</feature>
<accession>A0A346PG64</accession>
<gene>
    <name evidence="9" type="ORF">AArc1_2193</name>
</gene>
<evidence type="ECO:0000313" key="10">
    <source>
        <dbReference type="Proteomes" id="UP000258707"/>
    </source>
</evidence>
<evidence type="ECO:0000313" key="9">
    <source>
        <dbReference type="EMBL" id="AXR78509.1"/>
    </source>
</evidence>
<feature type="transmembrane region" description="Helical" evidence="7">
    <location>
        <begin position="52"/>
        <end position="71"/>
    </location>
</feature>
<dbReference type="PANTHER" id="PTHR23517:SF3">
    <property type="entry name" value="INTEGRAL MEMBRANE TRANSPORT PROTEIN"/>
    <property type="match status" value="1"/>
</dbReference>
<keyword evidence="3" id="KW-1003">Cell membrane</keyword>
<dbReference type="AlphaFoldDB" id="A0A346PG64"/>
<dbReference type="InterPro" id="IPR020846">
    <property type="entry name" value="MFS_dom"/>
</dbReference>
<dbReference type="PROSITE" id="PS50850">
    <property type="entry name" value="MFS"/>
    <property type="match status" value="1"/>
</dbReference>
<proteinExistence type="predicted"/>
<reference evidence="10" key="1">
    <citation type="submission" date="2017-10" db="EMBL/GenBank/DDBJ databases">
        <title>Phenotypic and genomic properties of facultatively anaerobic sulfur-reducing natronoarchaea from hypersaline soda lakes.</title>
        <authorList>
            <person name="Sorokin D.Y."/>
            <person name="Kublanov I.V."/>
            <person name="Roman P."/>
            <person name="Sinninghe Damste J.S."/>
            <person name="Golyshin P.N."/>
            <person name="Rojo D."/>
            <person name="Ciordia S."/>
            <person name="Mena Md.C."/>
            <person name="Ferrer M."/>
            <person name="Messina E."/>
            <person name="Smedile F."/>
            <person name="La Spada G."/>
            <person name="La Cono V."/>
            <person name="Yakimov M.M."/>
        </authorList>
    </citation>
    <scope>NUCLEOTIDE SEQUENCE [LARGE SCALE GENOMIC DNA]</scope>
    <source>
        <strain evidence="10">AArc1</strain>
    </source>
</reference>
<keyword evidence="2" id="KW-0813">Transport</keyword>
<feature type="transmembrane region" description="Helical" evidence="7">
    <location>
        <begin position="83"/>
        <end position="103"/>
    </location>
</feature>
<keyword evidence="6 7" id="KW-0472">Membrane</keyword>
<evidence type="ECO:0000256" key="5">
    <source>
        <dbReference type="ARBA" id="ARBA00022989"/>
    </source>
</evidence>
<organism evidence="9 10">
    <name type="scientific">Natrarchaeobaculum sulfurireducens</name>
    <dbReference type="NCBI Taxonomy" id="2044521"/>
    <lineage>
        <taxon>Archaea</taxon>
        <taxon>Methanobacteriati</taxon>
        <taxon>Methanobacteriota</taxon>
        <taxon>Stenosarchaea group</taxon>
        <taxon>Halobacteria</taxon>
        <taxon>Halobacteriales</taxon>
        <taxon>Natrialbaceae</taxon>
        <taxon>Natrarchaeobaculum</taxon>
    </lineage>
</organism>
<evidence type="ECO:0000256" key="6">
    <source>
        <dbReference type="ARBA" id="ARBA00023136"/>
    </source>
</evidence>
<feature type="transmembrane region" description="Helical" evidence="7">
    <location>
        <begin position="256"/>
        <end position="276"/>
    </location>
</feature>
<feature type="transmembrane region" description="Helical" evidence="7">
    <location>
        <begin position="380"/>
        <end position="401"/>
    </location>
</feature>
<dbReference type="SUPFAM" id="SSF103473">
    <property type="entry name" value="MFS general substrate transporter"/>
    <property type="match status" value="1"/>
</dbReference>
<keyword evidence="4 7" id="KW-0812">Transmembrane</keyword>
<sequence length="407" mass="42047">MPVLSVLTREAKGLWSDGRGTILVAIAGGWFLSIGVRMIYPILLPHLRTAYGLDLTTAGLLLTVLFVAYGLGQFPGGLLADRFGEKAILILSSTISAGTLVLIVTARSTVVLFVVTALFGVGVALYAVARYTILADLYPERVGAANGVVSGAADAGQSILPPIAGFLAAGVAWQFGFGFAIPLFALAAVALWLAVPSAQSASARNVEPPSLESARTVLSGLHTPPVVYGTGLLLLGVTVWQAFTGFYPTYLIDEKGLSATLAGVLFGLFFALGVVIQPLSGAAYDRVGVARTLLFVMGVAAVGLVILTRLESFWPLAAVTVFLSSLLGFATVTQTHLILALPEDIQGTGFGILRTISFTVGAISPVLVGAAADRGFFDEAFLALAALAGLTVLLGLVTPTASGQHSN</sequence>
<feature type="transmembrane region" description="Helical" evidence="7">
    <location>
        <begin position="20"/>
        <end position="40"/>
    </location>
</feature>
<dbReference type="Gene3D" id="1.20.1250.20">
    <property type="entry name" value="MFS general substrate transporter like domains"/>
    <property type="match status" value="2"/>
</dbReference>
<evidence type="ECO:0000259" key="8">
    <source>
        <dbReference type="PROSITE" id="PS50850"/>
    </source>
</evidence>
<protein>
    <submittedName>
        <fullName evidence="9">MFS family permease</fullName>
    </submittedName>
</protein>
<name>A0A346PG64_9EURY</name>
<feature type="transmembrane region" description="Helical" evidence="7">
    <location>
        <begin position="288"/>
        <end position="307"/>
    </location>
</feature>
<dbReference type="Proteomes" id="UP000258707">
    <property type="component" value="Chromosome"/>
</dbReference>
<dbReference type="KEGG" id="nan:AArc1_2193"/>
<comment type="subcellular location">
    <subcellularLocation>
        <location evidence="1">Cell membrane</location>
        <topology evidence="1">Multi-pass membrane protein</topology>
    </subcellularLocation>
</comment>
<evidence type="ECO:0000256" key="1">
    <source>
        <dbReference type="ARBA" id="ARBA00004651"/>
    </source>
</evidence>
<dbReference type="InterPro" id="IPR011701">
    <property type="entry name" value="MFS"/>
</dbReference>
<feature type="transmembrane region" description="Helical" evidence="7">
    <location>
        <begin position="110"/>
        <end position="129"/>
    </location>
</feature>
<evidence type="ECO:0000256" key="7">
    <source>
        <dbReference type="SAM" id="Phobius"/>
    </source>
</evidence>